<feature type="disulfide bond" evidence="7">
    <location>
        <begin position="390"/>
        <end position="416"/>
    </location>
</feature>
<evidence type="ECO:0000313" key="14">
    <source>
        <dbReference type="Proteomes" id="UP000195877"/>
    </source>
</evidence>
<feature type="binding site" evidence="9">
    <location>
        <position position="433"/>
    </location>
    <ligand>
        <name>Zn(2+)</name>
        <dbReference type="ChEBI" id="CHEBI:29105"/>
        <label>2</label>
        <note>catalytic</note>
    </ligand>
</feature>
<dbReference type="InterPro" id="IPR001548">
    <property type="entry name" value="Peptidase_M2"/>
</dbReference>
<feature type="active site" description="Proton acceptor 1" evidence="4">
    <location>
        <position position="430"/>
    </location>
</feature>
<feature type="binding site" evidence="5">
    <location>
        <position position="567"/>
    </location>
    <ligand>
        <name>chloride</name>
        <dbReference type="ChEBI" id="CHEBI:17996"/>
        <label>1</label>
    </ligand>
</feature>
<dbReference type="GO" id="GO:0006508">
    <property type="term" value="P:proteolysis"/>
    <property type="evidence" value="ECO:0007669"/>
    <property type="project" value="InterPro"/>
</dbReference>
<dbReference type="PANTHER" id="PTHR10514">
    <property type="entry name" value="ANGIOTENSIN-CONVERTING ENZYME"/>
    <property type="match status" value="1"/>
</dbReference>
<keyword evidence="3" id="KW-0325">Glycoprotein</keyword>
<dbReference type="eggNOG" id="COG1164">
    <property type="taxonomic scope" value="Bacteria"/>
</dbReference>
<evidence type="ECO:0000256" key="2">
    <source>
        <dbReference type="ARBA" id="ARBA00023157"/>
    </source>
</evidence>
<feature type="binding site" evidence="6">
    <location>
        <position position="429"/>
    </location>
    <ligand>
        <name>Zn(2+)</name>
        <dbReference type="ChEBI" id="CHEBI:29105"/>
        <label>1</label>
        <note>catalytic</note>
    </ligand>
</feature>
<feature type="active site" description="Proton acceptor 2" evidence="8">
    <location>
        <position position="430"/>
    </location>
</feature>
<sequence length="696" mass="77256">MNPRSLLLTLAAIAGTVSLSACRPNAAPPAKPVATKPAPDESADQFVARINAEYKAAYPELTAAQWLSSTYINGDSQLLVAKANERSLAQLQRWIEQSKQYAGTPLSADSARALRLLKLMSALPAPRDPAKLAELTRIAAKMEGDYSAGSYCVGDGEQRRCRQLGELEQVLANSRDYNEQLDAWQGWHGTAQPMRKDYQRFVELANEGARGLGVADVGVLWRSGYDMPPAQLASETDRLWEQVKPLYAQLQCYARGKLATQYGKGKSEVAGGMLPAHLMGNMWQQDWSNLWDLLQPYPGAGDLDITSALEKQYQGNLTAVLARNVANNGSGSDGGAAARFNAEREAQLRTAKQMTERAQGFYTSLGMPTLPDTYWQRSQFIKPLDRDVVCHASAWDMNMGGAPNQNIGADVRTKMCIKPTEADFTTIYHELGHIYYDLAYNPLPPLFQNGANDGFHEAIGDTIVLAMTPKYLQSIGMVGEQQAGREALINSQMRMALSKIAFLPFGLMIDRWRWGVFDGSITPEHYNQAWWDLKAKYQGVAPVSPRGEAFFDAGAKYHVPGNTPYTRYFLAHILQFQFYKGLCEAARHQGPLYACSFYGNKDAGQKFWSMLQRGASQPWQTTLKELTGYDRLDAGPMLEYFAPMNEWLKQQNQGQLCGWQAIATSPPIQPVATPSVVQPQQLRHSGADTLRRRQLN</sequence>
<keyword evidence="13" id="KW-0121">Carboxypeptidase</keyword>
<keyword evidence="6" id="KW-0862">Zinc</keyword>
<feature type="binding site" evidence="5">
    <location>
        <position position="225"/>
    </location>
    <ligand>
        <name>chloride</name>
        <dbReference type="ChEBI" id="CHEBI:17996"/>
        <label>1</label>
    </ligand>
</feature>
<dbReference type="EMBL" id="LT853885">
    <property type="protein sequence ID" value="SMR04379.1"/>
    <property type="molecule type" value="Genomic_DNA"/>
</dbReference>
<dbReference type="GO" id="GO:0008241">
    <property type="term" value="F:peptidyl-dipeptidase activity"/>
    <property type="evidence" value="ECO:0007669"/>
    <property type="project" value="InterPro"/>
</dbReference>
<feature type="disulfide bond" evidence="7">
    <location>
        <begin position="583"/>
        <end position="595"/>
    </location>
</feature>
<keyword evidence="13" id="KW-0645">Protease</keyword>
<organism evidence="13 15">
    <name type="scientific">Xanthomonas fragariae</name>
    <dbReference type="NCBI Taxonomy" id="48664"/>
    <lineage>
        <taxon>Bacteria</taxon>
        <taxon>Pseudomonadati</taxon>
        <taxon>Pseudomonadota</taxon>
        <taxon>Gammaproteobacteria</taxon>
        <taxon>Lysobacterales</taxon>
        <taxon>Lysobacteraceae</taxon>
        <taxon>Xanthomonas</taxon>
    </lineage>
</organism>
<protein>
    <submittedName>
        <fullName evidence="12">Angiotensin-converting enzyme</fullName>
    </submittedName>
    <submittedName>
        <fullName evidence="13">Dipeptidyl carboxypeptidase</fullName>
    </submittedName>
</protein>
<dbReference type="GO" id="GO:0016020">
    <property type="term" value="C:membrane"/>
    <property type="evidence" value="ECO:0007669"/>
    <property type="project" value="InterPro"/>
</dbReference>
<reference evidence="13 15" key="2">
    <citation type="submission" date="2017-05" db="EMBL/GenBank/DDBJ databases">
        <authorList>
            <person name="Song R."/>
            <person name="Chenine A.L."/>
            <person name="Ruprecht R.M."/>
        </authorList>
    </citation>
    <scope>NUCLEOTIDE SEQUENCE [LARGE SCALE GENOMIC DNA]</scope>
    <source>
        <strain evidence="13">PD5205</strain>
    </source>
</reference>
<evidence type="ECO:0000313" key="13">
    <source>
        <dbReference type="EMBL" id="SMR04379.1"/>
    </source>
</evidence>
<evidence type="ECO:0000256" key="5">
    <source>
        <dbReference type="PIRSR" id="PIRSR601548-2"/>
    </source>
</evidence>
<proteinExistence type="predicted"/>
<dbReference type="AlphaFoldDB" id="A0A1Y6HLI4"/>
<dbReference type="PROSITE" id="PS52011">
    <property type="entry name" value="PEPTIDASE_M2"/>
    <property type="match status" value="1"/>
</dbReference>
<evidence type="ECO:0000256" key="7">
    <source>
        <dbReference type="PIRSR" id="PIRSR601548-4"/>
    </source>
</evidence>
<keyword evidence="1 11" id="KW-0732">Signal</keyword>
<feature type="binding site" evidence="9">
    <location>
        <position position="457"/>
    </location>
    <ligand>
        <name>Zn(2+)</name>
        <dbReference type="ChEBI" id="CHEBI:29105"/>
        <label>2</label>
        <note>catalytic</note>
    </ligand>
</feature>
<dbReference type="SUPFAM" id="SSF55486">
    <property type="entry name" value="Metalloproteases ('zincins'), catalytic domain"/>
    <property type="match status" value="1"/>
</dbReference>
<dbReference type="CDD" id="cd06461">
    <property type="entry name" value="M2_ACE"/>
    <property type="match status" value="1"/>
</dbReference>
<feature type="binding site" evidence="6">
    <location>
        <position position="433"/>
    </location>
    <ligand>
        <name>Zn(2+)</name>
        <dbReference type="ChEBI" id="CHEBI:29105"/>
        <label>1</label>
        <note>catalytic</note>
    </ligand>
</feature>
<keyword evidence="14" id="KW-1185">Reference proteome</keyword>
<accession>A0A1Y6HLI4</accession>
<evidence type="ECO:0000313" key="15">
    <source>
        <dbReference type="Proteomes" id="UP000195953"/>
    </source>
</evidence>
<dbReference type="Pfam" id="PF01401">
    <property type="entry name" value="Peptidase_M2"/>
    <property type="match status" value="1"/>
</dbReference>
<dbReference type="Proteomes" id="UP000195953">
    <property type="component" value="Chromosome 1"/>
</dbReference>
<evidence type="ECO:0000256" key="1">
    <source>
        <dbReference type="ARBA" id="ARBA00022729"/>
    </source>
</evidence>
<dbReference type="Proteomes" id="UP000195877">
    <property type="component" value="Chromosome 1"/>
</dbReference>
<evidence type="ECO:0000256" key="8">
    <source>
        <dbReference type="PIRSR" id="PIRSR601548-6"/>
    </source>
</evidence>
<dbReference type="PANTHER" id="PTHR10514:SF27">
    <property type="entry name" value="ANGIOTENSIN-CONVERTING ENZYME"/>
    <property type="match status" value="1"/>
</dbReference>
<evidence type="ECO:0000256" key="10">
    <source>
        <dbReference type="SAM" id="MobiDB-lite"/>
    </source>
</evidence>
<dbReference type="GeneID" id="61893323"/>
<keyword evidence="2 7" id="KW-1015">Disulfide bond</keyword>
<feature type="chain" id="PRO_5030038289" evidence="11">
    <location>
        <begin position="27"/>
        <end position="696"/>
    </location>
</feature>
<keyword evidence="6" id="KW-0479">Metal-binding</keyword>
<dbReference type="EMBL" id="LT853882">
    <property type="protein sequence ID" value="SMQ98157.1"/>
    <property type="molecule type" value="Genomic_DNA"/>
</dbReference>
<feature type="compositionally biased region" description="Basic and acidic residues" evidence="10">
    <location>
        <begin position="685"/>
        <end position="696"/>
    </location>
</feature>
<gene>
    <name evidence="13" type="ORF">PD5205_03097</name>
    <name evidence="12" type="ORF">PD885_00898</name>
</gene>
<evidence type="ECO:0000256" key="3">
    <source>
        <dbReference type="ARBA" id="ARBA00023180"/>
    </source>
</evidence>
<name>A0A1Y6HLI4_9XANT</name>
<dbReference type="RefSeq" id="WP_002807793.1">
    <property type="nucleotide sequence ID" value="NZ_CP016830.1"/>
</dbReference>
<feature type="active site" description="Proton donor 1" evidence="4">
    <location>
        <position position="558"/>
    </location>
</feature>
<feature type="signal peptide" evidence="11">
    <location>
        <begin position="1"/>
        <end position="26"/>
    </location>
</feature>
<dbReference type="PROSITE" id="PS51257">
    <property type="entry name" value="PROKAR_LIPOPROTEIN"/>
    <property type="match status" value="1"/>
</dbReference>
<feature type="disulfide bond" evidence="7">
    <location>
        <begin position="152"/>
        <end position="161"/>
    </location>
</feature>
<dbReference type="GO" id="GO:0008237">
    <property type="term" value="F:metallopeptidase activity"/>
    <property type="evidence" value="ECO:0007669"/>
    <property type="project" value="InterPro"/>
</dbReference>
<evidence type="ECO:0000256" key="9">
    <source>
        <dbReference type="PIRSR" id="PIRSR601548-8"/>
    </source>
</evidence>
<feature type="binding site" evidence="9">
    <location>
        <position position="429"/>
    </location>
    <ligand>
        <name>Zn(2+)</name>
        <dbReference type="ChEBI" id="CHEBI:29105"/>
        <label>2</label>
        <note>catalytic</note>
    </ligand>
</feature>
<keyword evidence="13" id="KW-0378">Hydrolase</keyword>
<dbReference type="Gene3D" id="1.10.1370.30">
    <property type="match status" value="1"/>
</dbReference>
<feature type="binding site" evidence="6">
    <location>
        <position position="457"/>
    </location>
    <ligand>
        <name>Zn(2+)</name>
        <dbReference type="ChEBI" id="CHEBI:29105"/>
        <label>1</label>
        <note>catalytic</note>
    </ligand>
</feature>
<reference evidence="12 14" key="1">
    <citation type="submission" date="2017-05" db="EMBL/GenBank/DDBJ databases">
        <authorList>
            <person name="Blom J."/>
        </authorList>
    </citation>
    <scope>NUCLEOTIDE SEQUENCE [LARGE SCALE GENOMIC DNA]</scope>
    <source>
        <strain evidence="12">PD885</strain>
    </source>
</reference>
<dbReference type="GO" id="GO:0004180">
    <property type="term" value="F:carboxypeptidase activity"/>
    <property type="evidence" value="ECO:0007669"/>
    <property type="project" value="UniProtKB-KW"/>
</dbReference>
<feature type="region of interest" description="Disordered" evidence="10">
    <location>
        <begin position="670"/>
        <end position="696"/>
    </location>
</feature>
<evidence type="ECO:0000256" key="4">
    <source>
        <dbReference type="PIRSR" id="PIRSR601548-1"/>
    </source>
</evidence>
<evidence type="ECO:0000256" key="11">
    <source>
        <dbReference type="SAM" id="SignalP"/>
    </source>
</evidence>
<evidence type="ECO:0000313" key="12">
    <source>
        <dbReference type="EMBL" id="SMQ98157.1"/>
    </source>
</evidence>
<evidence type="ECO:0000256" key="6">
    <source>
        <dbReference type="PIRSR" id="PIRSR601548-3"/>
    </source>
</evidence>
<feature type="active site" description="Proton donor 2" evidence="8">
    <location>
        <position position="558"/>
    </location>
</feature>